<keyword evidence="3 6" id="KW-0812">Transmembrane</keyword>
<sequence length="511" mass="55032">MGEFPLMTAILLAPIVGSLMLCFVSKESKQVAKLIAAGSMIAALGMTVFAYVTYDISLGGMQFVEEIPWITDLGVAYAVGVDGISLPMLLLTNLIGLAAVFSSWNIDNRSKEFFILLLVLIAGVTGTFIARDLFIFLLCYELVVIPIYIMVLIWGSTKRVAKEYAGMKLTIYLLMGSAFMLVGIVALYLQAYPGPLRTFSMEALVAAQQMGHFSEEFQIFAFLLLLIGFGSLLSMFPFHSWSPDGYAGAPTAVSMIHAGVLKKIGGYGLIRLGLLVLPLGAKFWAPLIAALAMINVVYAAYIALAQKDLKYVIGYSSVSHMGYVLLGFAALNVISVNGAIANMVAHGVMSALFFAMIGYVYEKTHLRSVDELCGLAHQMPRIAVGFMLAGMASLGLPGLIGFVPEFTIFVGSFGEYPVCAVLAISGIIFTALYTLRVLAKVLFGPRSVRFDKYRDAKGVELMPLILLGIVLIGFGIFPQLLMGVINSGVEPLMPLFAQLSDAPTLLGGMCK</sequence>
<dbReference type="Proteomes" id="UP001243623">
    <property type="component" value="Chromosome"/>
</dbReference>
<evidence type="ECO:0000256" key="2">
    <source>
        <dbReference type="ARBA" id="ARBA00009025"/>
    </source>
</evidence>
<feature type="transmembrane region" description="Helical" evidence="7">
    <location>
        <begin position="169"/>
        <end position="191"/>
    </location>
</feature>
<comment type="subcellular location">
    <subcellularLocation>
        <location evidence="1">Endomembrane system</location>
        <topology evidence="1">Multi-pass membrane protein</topology>
    </subcellularLocation>
    <subcellularLocation>
        <location evidence="6">Membrane</location>
        <topology evidence="6">Multi-pass membrane protein</topology>
    </subcellularLocation>
</comment>
<comment type="similarity">
    <text evidence="2">Belongs to the complex I subunit 4 family.</text>
</comment>
<feature type="transmembrane region" description="Helical" evidence="7">
    <location>
        <begin position="420"/>
        <end position="443"/>
    </location>
</feature>
<feature type="transmembrane region" description="Helical" evidence="7">
    <location>
        <begin position="31"/>
        <end position="54"/>
    </location>
</feature>
<organism evidence="9 10">
    <name type="scientific">Selenobaculum gibii</name>
    <dbReference type="NCBI Taxonomy" id="3054208"/>
    <lineage>
        <taxon>Bacteria</taxon>
        <taxon>Bacillati</taxon>
        <taxon>Bacillota</taxon>
        <taxon>Negativicutes</taxon>
        <taxon>Selenomonadales</taxon>
        <taxon>Selenomonadaceae</taxon>
        <taxon>Selenobaculum</taxon>
    </lineage>
</organism>
<feature type="transmembrane region" description="Helical" evidence="7">
    <location>
        <begin position="464"/>
        <end position="485"/>
    </location>
</feature>
<dbReference type="EMBL" id="CP120678">
    <property type="protein sequence ID" value="WIW70049.1"/>
    <property type="molecule type" value="Genomic_DNA"/>
</dbReference>
<feature type="transmembrane region" description="Helical" evidence="7">
    <location>
        <begin position="283"/>
        <end position="304"/>
    </location>
</feature>
<dbReference type="InterPro" id="IPR003918">
    <property type="entry name" value="NADH_UbQ_OxRdtase"/>
</dbReference>
<evidence type="ECO:0000313" key="10">
    <source>
        <dbReference type="Proteomes" id="UP001243623"/>
    </source>
</evidence>
<evidence type="ECO:0000313" key="9">
    <source>
        <dbReference type="EMBL" id="WIW70049.1"/>
    </source>
</evidence>
<dbReference type="AlphaFoldDB" id="A0A9Y2AH92"/>
<evidence type="ECO:0000256" key="3">
    <source>
        <dbReference type="ARBA" id="ARBA00022692"/>
    </source>
</evidence>
<accession>A0A9Y2AH92</accession>
<dbReference type="GO" id="GO:0016020">
    <property type="term" value="C:membrane"/>
    <property type="evidence" value="ECO:0007669"/>
    <property type="project" value="UniProtKB-SubCell"/>
</dbReference>
<feature type="transmembrane region" description="Helical" evidence="7">
    <location>
        <begin position="135"/>
        <end position="157"/>
    </location>
</feature>
<evidence type="ECO:0000256" key="1">
    <source>
        <dbReference type="ARBA" id="ARBA00004127"/>
    </source>
</evidence>
<dbReference type="KEGG" id="sgbi:P3F81_09080"/>
<protein>
    <submittedName>
        <fullName evidence="9">NADH-quinone oxidoreductase subunit M</fullName>
    </submittedName>
</protein>
<dbReference type="PANTHER" id="PTHR43507:SF4">
    <property type="entry name" value="PROTON-TRANSLOCATING NADH-QUINONE OXIDOREDUCTASE, CHAIN M"/>
    <property type="match status" value="1"/>
</dbReference>
<evidence type="ECO:0000256" key="4">
    <source>
        <dbReference type="ARBA" id="ARBA00022989"/>
    </source>
</evidence>
<feature type="transmembrane region" description="Helical" evidence="7">
    <location>
        <begin position="6"/>
        <end position="24"/>
    </location>
</feature>
<name>A0A9Y2AH92_9FIRM</name>
<dbReference type="InterPro" id="IPR001750">
    <property type="entry name" value="ND/Mrp_TM"/>
</dbReference>
<dbReference type="GO" id="GO:0003954">
    <property type="term" value="F:NADH dehydrogenase activity"/>
    <property type="evidence" value="ECO:0007669"/>
    <property type="project" value="TreeGrafter"/>
</dbReference>
<feature type="transmembrane region" description="Helical" evidence="7">
    <location>
        <begin position="219"/>
        <end position="239"/>
    </location>
</feature>
<feature type="transmembrane region" description="Helical" evidence="7">
    <location>
        <begin position="382"/>
        <end position="400"/>
    </location>
</feature>
<dbReference type="GO" id="GO:0042773">
    <property type="term" value="P:ATP synthesis coupled electron transport"/>
    <property type="evidence" value="ECO:0007669"/>
    <property type="project" value="InterPro"/>
</dbReference>
<proteinExistence type="inferred from homology"/>
<feature type="transmembrane region" description="Helical" evidence="7">
    <location>
        <begin position="113"/>
        <end position="129"/>
    </location>
</feature>
<dbReference type="GO" id="GO:0012505">
    <property type="term" value="C:endomembrane system"/>
    <property type="evidence" value="ECO:0007669"/>
    <property type="project" value="UniProtKB-SubCell"/>
</dbReference>
<dbReference type="PANTHER" id="PTHR43507">
    <property type="entry name" value="NADH-UBIQUINONE OXIDOREDUCTASE CHAIN 4"/>
    <property type="match status" value="1"/>
</dbReference>
<feature type="domain" description="NADH:quinone oxidoreductase/Mrp antiporter transmembrane" evidence="8">
    <location>
        <begin position="130"/>
        <end position="428"/>
    </location>
</feature>
<dbReference type="RefSeq" id="WP_147670413.1">
    <property type="nucleotide sequence ID" value="NZ_CP120678.1"/>
</dbReference>
<keyword evidence="5 7" id="KW-0472">Membrane</keyword>
<keyword evidence="10" id="KW-1185">Reference proteome</keyword>
<dbReference type="GO" id="GO:0008137">
    <property type="term" value="F:NADH dehydrogenase (ubiquinone) activity"/>
    <property type="evidence" value="ECO:0007669"/>
    <property type="project" value="InterPro"/>
</dbReference>
<dbReference type="GO" id="GO:0015990">
    <property type="term" value="P:electron transport coupled proton transport"/>
    <property type="evidence" value="ECO:0007669"/>
    <property type="project" value="TreeGrafter"/>
</dbReference>
<evidence type="ECO:0000256" key="6">
    <source>
        <dbReference type="RuleBase" id="RU000320"/>
    </source>
</evidence>
<dbReference type="Pfam" id="PF00361">
    <property type="entry name" value="Proton_antipo_M"/>
    <property type="match status" value="1"/>
</dbReference>
<dbReference type="PRINTS" id="PR01437">
    <property type="entry name" value="NUOXDRDTASE4"/>
</dbReference>
<evidence type="ECO:0000256" key="5">
    <source>
        <dbReference type="ARBA" id="ARBA00023136"/>
    </source>
</evidence>
<reference evidence="9" key="1">
    <citation type="submission" date="2023-03" db="EMBL/GenBank/DDBJ databases">
        <title>Selenobaculum gbiensis gen. nov. sp. nov., a new bacterium isolated from the gut microbiota of IBD patient.</title>
        <authorList>
            <person name="Yeo S."/>
            <person name="Park H."/>
            <person name="Huh C.S."/>
        </authorList>
    </citation>
    <scope>NUCLEOTIDE SEQUENCE</scope>
    <source>
        <strain evidence="9">ICN-92133</strain>
    </source>
</reference>
<feature type="transmembrane region" description="Helical" evidence="7">
    <location>
        <begin position="311"/>
        <end position="334"/>
    </location>
</feature>
<gene>
    <name evidence="9" type="ORF">P3F81_09080</name>
</gene>
<evidence type="ECO:0000259" key="8">
    <source>
        <dbReference type="Pfam" id="PF00361"/>
    </source>
</evidence>
<dbReference type="GO" id="GO:0048039">
    <property type="term" value="F:ubiquinone binding"/>
    <property type="evidence" value="ECO:0007669"/>
    <property type="project" value="TreeGrafter"/>
</dbReference>
<feature type="transmembrane region" description="Helical" evidence="7">
    <location>
        <begin position="340"/>
        <end position="361"/>
    </location>
</feature>
<dbReference type="InterPro" id="IPR010227">
    <property type="entry name" value="NADH_Q_OxRdtase_chainM/4"/>
</dbReference>
<keyword evidence="4 7" id="KW-1133">Transmembrane helix</keyword>
<feature type="transmembrane region" description="Helical" evidence="7">
    <location>
        <begin position="74"/>
        <end position="101"/>
    </location>
</feature>
<dbReference type="NCBIfam" id="TIGR01972">
    <property type="entry name" value="NDH_I_M"/>
    <property type="match status" value="1"/>
</dbReference>
<evidence type="ECO:0000256" key="7">
    <source>
        <dbReference type="SAM" id="Phobius"/>
    </source>
</evidence>